<feature type="domain" description="PIN" evidence="6">
    <location>
        <begin position="2"/>
        <end position="111"/>
    </location>
</feature>
<evidence type="ECO:0000313" key="7">
    <source>
        <dbReference type="EMBL" id="PQM27836.1"/>
    </source>
</evidence>
<dbReference type="OrthoDB" id="9811788at2"/>
<comment type="caution">
    <text evidence="7">The sequence shown here is derived from an EMBL/GenBank/DDBJ whole genome shotgun (WGS) entry which is preliminary data.</text>
</comment>
<evidence type="ECO:0000256" key="5">
    <source>
        <dbReference type="HAMAP-Rule" id="MF_00265"/>
    </source>
</evidence>
<comment type="cofactor">
    <cofactor evidence="5">
        <name>Mg(2+)</name>
        <dbReference type="ChEBI" id="CHEBI:18420"/>
    </cofactor>
</comment>
<keyword evidence="8" id="KW-1185">Reference proteome</keyword>
<comment type="similarity">
    <text evidence="5">Belongs to the PINc/VapC protein family.</text>
</comment>
<dbReference type="AlphaFoldDB" id="A0A2S8B695"/>
<feature type="binding site" evidence="5">
    <location>
        <position position="5"/>
    </location>
    <ligand>
        <name>Mg(2+)</name>
        <dbReference type="ChEBI" id="CHEBI:18420"/>
    </ligand>
</feature>
<sequence length="120" mass="12831">MILVDSSIWISHLRGANAALALALAEGLVAQHPFVTAELALGSLADRDRFVAMLDLLPTAPTVDQSALLAFIADHRLFGTGLGMVDAHLLASAALQDAKLWTADKRLAEQADRLGFPYRP</sequence>
<evidence type="ECO:0000259" key="6">
    <source>
        <dbReference type="Pfam" id="PF01850"/>
    </source>
</evidence>
<evidence type="ECO:0000256" key="2">
    <source>
        <dbReference type="ARBA" id="ARBA00022722"/>
    </source>
</evidence>
<organism evidence="7 8">
    <name type="scientific">Sphingopyxis lindanitolerans</name>
    <dbReference type="NCBI Taxonomy" id="2054227"/>
    <lineage>
        <taxon>Bacteria</taxon>
        <taxon>Pseudomonadati</taxon>
        <taxon>Pseudomonadota</taxon>
        <taxon>Alphaproteobacteria</taxon>
        <taxon>Sphingomonadales</taxon>
        <taxon>Sphingomonadaceae</taxon>
        <taxon>Sphingopyxis</taxon>
    </lineage>
</organism>
<evidence type="ECO:0000256" key="1">
    <source>
        <dbReference type="ARBA" id="ARBA00022649"/>
    </source>
</evidence>
<dbReference type="EC" id="3.1.-.-" evidence="5"/>
<gene>
    <name evidence="5" type="primary">vapC</name>
    <name evidence="7" type="ORF">CVO77_04580</name>
</gene>
<keyword evidence="1 5" id="KW-1277">Toxin-antitoxin system</keyword>
<dbReference type="InterPro" id="IPR022907">
    <property type="entry name" value="VapC_family"/>
</dbReference>
<keyword evidence="3 5" id="KW-0479">Metal-binding</keyword>
<dbReference type="Pfam" id="PF01850">
    <property type="entry name" value="PIN"/>
    <property type="match status" value="1"/>
</dbReference>
<accession>A0A2S8B695</accession>
<dbReference type="GO" id="GO:0090729">
    <property type="term" value="F:toxin activity"/>
    <property type="evidence" value="ECO:0007669"/>
    <property type="project" value="UniProtKB-KW"/>
</dbReference>
<name>A0A2S8B695_9SPHN</name>
<evidence type="ECO:0000313" key="8">
    <source>
        <dbReference type="Proteomes" id="UP000238954"/>
    </source>
</evidence>
<evidence type="ECO:0000256" key="4">
    <source>
        <dbReference type="ARBA" id="ARBA00022801"/>
    </source>
</evidence>
<evidence type="ECO:0000256" key="3">
    <source>
        <dbReference type="ARBA" id="ARBA00022723"/>
    </source>
</evidence>
<dbReference type="InterPro" id="IPR029060">
    <property type="entry name" value="PIN-like_dom_sf"/>
</dbReference>
<comment type="function">
    <text evidence="5">Toxic component of a toxin-antitoxin (TA) system. An RNase.</text>
</comment>
<dbReference type="GO" id="GO:0004540">
    <property type="term" value="F:RNA nuclease activity"/>
    <property type="evidence" value="ECO:0007669"/>
    <property type="project" value="InterPro"/>
</dbReference>
<keyword evidence="5" id="KW-0800">Toxin</keyword>
<dbReference type="Proteomes" id="UP000238954">
    <property type="component" value="Chromosome"/>
</dbReference>
<dbReference type="GO" id="GO:0000287">
    <property type="term" value="F:magnesium ion binding"/>
    <property type="evidence" value="ECO:0007669"/>
    <property type="project" value="UniProtKB-UniRule"/>
</dbReference>
<dbReference type="GO" id="GO:0016787">
    <property type="term" value="F:hydrolase activity"/>
    <property type="evidence" value="ECO:0007669"/>
    <property type="project" value="UniProtKB-KW"/>
</dbReference>
<reference evidence="8" key="1">
    <citation type="submission" date="2017-11" db="EMBL/GenBank/DDBJ databases">
        <title>The complete genome sequence of Sphingopyxis pomeranensis sp. nov. strain WS5A3p.</title>
        <authorList>
            <person name="Kaminski M.A."/>
        </authorList>
    </citation>
    <scope>NUCLEOTIDE SEQUENCE [LARGE SCALE GENOMIC DNA]</scope>
    <source>
        <strain evidence="8">WS5A3p</strain>
    </source>
</reference>
<dbReference type="Gene3D" id="3.40.50.1010">
    <property type="entry name" value="5'-nuclease"/>
    <property type="match status" value="1"/>
</dbReference>
<protein>
    <recommendedName>
        <fullName evidence="5">Ribonuclease VapC</fullName>
        <shortName evidence="5">RNase VapC</shortName>
        <ecNumber evidence="5">3.1.-.-</ecNumber>
    </recommendedName>
    <alternativeName>
        <fullName evidence="5">Toxin VapC</fullName>
    </alternativeName>
</protein>
<dbReference type="HAMAP" id="MF_00265">
    <property type="entry name" value="VapC_Nob1"/>
    <property type="match status" value="1"/>
</dbReference>
<dbReference type="SUPFAM" id="SSF88723">
    <property type="entry name" value="PIN domain-like"/>
    <property type="match status" value="1"/>
</dbReference>
<dbReference type="RefSeq" id="WP_105998097.1">
    <property type="nucleotide sequence ID" value="NZ_CM009578.1"/>
</dbReference>
<keyword evidence="4 5" id="KW-0378">Hydrolase</keyword>
<dbReference type="InterPro" id="IPR002716">
    <property type="entry name" value="PIN_dom"/>
</dbReference>
<feature type="binding site" evidence="5">
    <location>
        <position position="86"/>
    </location>
    <ligand>
        <name>Mg(2+)</name>
        <dbReference type="ChEBI" id="CHEBI:18420"/>
    </ligand>
</feature>
<dbReference type="EMBL" id="PHFW01000002">
    <property type="protein sequence ID" value="PQM27836.1"/>
    <property type="molecule type" value="Genomic_DNA"/>
</dbReference>
<keyword evidence="5" id="KW-0460">Magnesium</keyword>
<proteinExistence type="inferred from homology"/>
<keyword evidence="2 5" id="KW-0540">Nuclease</keyword>